<comment type="similarity">
    <text evidence="1 2">Belongs to the UPF0235 family.</text>
</comment>
<dbReference type="Gene3D" id="3.30.1200.10">
    <property type="entry name" value="YggU-like"/>
    <property type="match status" value="1"/>
</dbReference>
<organism evidence="3 4">
    <name type="scientific">Granulibacter bethesdensis</name>
    <dbReference type="NCBI Taxonomy" id="364410"/>
    <lineage>
        <taxon>Bacteria</taxon>
        <taxon>Pseudomonadati</taxon>
        <taxon>Pseudomonadota</taxon>
        <taxon>Alphaproteobacteria</taxon>
        <taxon>Acetobacterales</taxon>
        <taxon>Acetobacteraceae</taxon>
        <taxon>Granulibacter</taxon>
    </lineage>
</organism>
<dbReference type="Proteomes" id="UP000182373">
    <property type="component" value="Chromosome"/>
</dbReference>
<evidence type="ECO:0000313" key="3">
    <source>
        <dbReference type="EMBL" id="APH53501.1"/>
    </source>
</evidence>
<dbReference type="NCBIfam" id="TIGR00251">
    <property type="entry name" value="DUF167 family protein"/>
    <property type="match status" value="1"/>
</dbReference>
<reference evidence="4" key="1">
    <citation type="submission" date="2016-11" db="EMBL/GenBank/DDBJ databases">
        <title>Comparative genomic and phenotypic analysis of Granulibacter bethesdensis clinical isolates from patients with chronic granulomatous disease.</title>
        <authorList>
            <person name="Zarember K.A."/>
            <person name="Porcella S.F."/>
            <person name="Chu J."/>
            <person name="Ding L."/>
            <person name="Dahlstrom E."/>
            <person name="Barbian K."/>
            <person name="Martens C."/>
            <person name="Sykora L."/>
            <person name="Kramer S."/>
            <person name="Pettinato A.M."/>
            <person name="Hong H."/>
            <person name="Wald G."/>
            <person name="Berg L.J."/>
            <person name="Rogge L.S."/>
            <person name="Greenberg D.E."/>
            <person name="Falcone E.L."/>
            <person name="Neves J.F."/>
            <person name="Simoes M.J."/>
            <person name="Casal M."/>
            <person name="Rodriguez-Lopez F.C."/>
            <person name="Zelazny A."/>
            <person name="Gallin J.I."/>
            <person name="Holland S.M."/>
        </authorList>
    </citation>
    <scope>NUCLEOTIDE SEQUENCE [LARGE SCALE GENOMIC DNA]</scope>
    <source>
        <strain evidence="4">NIH9.1</strain>
    </source>
</reference>
<dbReference type="InterPro" id="IPR036591">
    <property type="entry name" value="YggU-like_sf"/>
</dbReference>
<accession>A0AAC9K7W2</accession>
<dbReference type="AlphaFoldDB" id="A0AAC9K7W2"/>
<sequence length="107" mass="11085">MSIWRSVENGITLALRVVPKARKIGLGGTVPGADGKPRLKISVSAPADKGQANEAVRDMLAKALRVPASRITLLQGLTARDKLVRIEGDPETLGATVATLATGGTDS</sequence>
<dbReference type="SMART" id="SM01152">
    <property type="entry name" value="DUF167"/>
    <property type="match status" value="1"/>
</dbReference>
<evidence type="ECO:0000256" key="2">
    <source>
        <dbReference type="HAMAP-Rule" id="MF_00634"/>
    </source>
</evidence>
<dbReference type="Pfam" id="PF02594">
    <property type="entry name" value="DUF167"/>
    <property type="match status" value="1"/>
</dbReference>
<evidence type="ECO:0000256" key="1">
    <source>
        <dbReference type="ARBA" id="ARBA00010364"/>
    </source>
</evidence>
<protein>
    <recommendedName>
        <fullName evidence="2">UPF0235 protein GbCGDNIH9_0277</fullName>
    </recommendedName>
</protein>
<dbReference type="EMBL" id="CP018191">
    <property type="protein sequence ID" value="APH53501.1"/>
    <property type="molecule type" value="Genomic_DNA"/>
</dbReference>
<dbReference type="InterPro" id="IPR003746">
    <property type="entry name" value="DUF167"/>
</dbReference>
<dbReference type="HAMAP" id="MF_00634">
    <property type="entry name" value="UPF0235"/>
    <property type="match status" value="1"/>
</dbReference>
<dbReference type="RefSeq" id="WP_072571825.1">
    <property type="nucleotide sequence ID" value="NZ_CP018191.1"/>
</dbReference>
<dbReference type="SUPFAM" id="SSF69786">
    <property type="entry name" value="YggU-like"/>
    <property type="match status" value="1"/>
</dbReference>
<name>A0AAC9K7W2_9PROT</name>
<proteinExistence type="inferred from homology"/>
<gene>
    <name evidence="3" type="ORF">GbCGDNIH9_0277</name>
</gene>
<evidence type="ECO:0000313" key="4">
    <source>
        <dbReference type="Proteomes" id="UP000182373"/>
    </source>
</evidence>